<evidence type="ECO:0000313" key="2">
    <source>
        <dbReference type="EMBL" id="CAB5360691.1"/>
    </source>
</evidence>
<dbReference type="EMBL" id="CAGKOT010000015">
    <property type="protein sequence ID" value="CAB5360691.1"/>
    <property type="molecule type" value="Genomic_DNA"/>
</dbReference>
<comment type="caution">
    <text evidence="2">The sequence shown here is derived from an EMBL/GenBank/DDBJ whole genome shotgun (WGS) entry which is preliminary data.</text>
</comment>
<name>A0A916E5I2_9GLOM</name>
<sequence>MLLCDYIGDNVKSSQQRNVQSRKNKVWELAHLLIDVFESLDPFNHPIFEFCKNLNQEEINQLVTVYDIGIKRLQSIIDQEILLTEDYTTVGRRARNINRIIVLRNESIAEIARMRKEKKEEEREEKRKEKENKRGKGRGRGRGRDRGRGRGKRRGRGKDRGSGSEKE</sequence>
<dbReference type="AlphaFoldDB" id="A0A916E5I2"/>
<dbReference type="VEuPathDB" id="FungiDB:RhiirFUN_007632"/>
<organism evidence="2 3">
    <name type="scientific">Rhizophagus irregularis</name>
    <dbReference type="NCBI Taxonomy" id="588596"/>
    <lineage>
        <taxon>Eukaryota</taxon>
        <taxon>Fungi</taxon>
        <taxon>Fungi incertae sedis</taxon>
        <taxon>Mucoromycota</taxon>
        <taxon>Glomeromycotina</taxon>
        <taxon>Glomeromycetes</taxon>
        <taxon>Glomerales</taxon>
        <taxon>Glomeraceae</taxon>
        <taxon>Rhizophagus</taxon>
    </lineage>
</organism>
<proteinExistence type="predicted"/>
<accession>A0A916E5I2</accession>
<gene>
    <name evidence="2" type="ORF">CHRIB12_LOCUS8367</name>
</gene>
<feature type="region of interest" description="Disordered" evidence="1">
    <location>
        <begin position="115"/>
        <end position="167"/>
    </location>
</feature>
<feature type="compositionally biased region" description="Basic and acidic residues" evidence="1">
    <location>
        <begin position="158"/>
        <end position="167"/>
    </location>
</feature>
<evidence type="ECO:0000313" key="3">
    <source>
        <dbReference type="Proteomes" id="UP000684084"/>
    </source>
</evidence>
<evidence type="ECO:0000256" key="1">
    <source>
        <dbReference type="SAM" id="MobiDB-lite"/>
    </source>
</evidence>
<dbReference type="Proteomes" id="UP000684084">
    <property type="component" value="Unassembled WGS sequence"/>
</dbReference>
<reference evidence="2" key="1">
    <citation type="submission" date="2020-05" db="EMBL/GenBank/DDBJ databases">
        <authorList>
            <person name="Rincon C."/>
            <person name="Sanders R I."/>
            <person name="Robbins C."/>
            <person name="Chaturvedi A."/>
        </authorList>
    </citation>
    <scope>NUCLEOTIDE SEQUENCE</scope>
    <source>
        <strain evidence="2">CHB12</strain>
    </source>
</reference>
<feature type="compositionally biased region" description="Basic and acidic residues" evidence="1">
    <location>
        <begin position="115"/>
        <end position="134"/>
    </location>
</feature>
<dbReference type="OrthoDB" id="2414085at2759"/>
<protein>
    <submittedName>
        <fullName evidence="2">Uncharacterized protein</fullName>
    </submittedName>
</protein>